<keyword evidence="5" id="KW-0804">Transcription</keyword>
<dbReference type="GO" id="GO:0003700">
    <property type="term" value="F:DNA-binding transcription factor activity"/>
    <property type="evidence" value="ECO:0007669"/>
    <property type="project" value="InterPro"/>
</dbReference>
<proteinExistence type="inferred from homology"/>
<comment type="subcellular location">
    <subcellularLocation>
        <location evidence="1">Nucleus</location>
    </subcellularLocation>
</comment>
<dbReference type="GO" id="GO:0003677">
    <property type="term" value="F:DNA binding"/>
    <property type="evidence" value="ECO:0007669"/>
    <property type="project" value="UniProtKB-KW"/>
</dbReference>
<organism evidence="9 10">
    <name type="scientific">Parasponia andersonii</name>
    <name type="common">Sponia andersonii</name>
    <dbReference type="NCBI Taxonomy" id="3476"/>
    <lineage>
        <taxon>Eukaryota</taxon>
        <taxon>Viridiplantae</taxon>
        <taxon>Streptophyta</taxon>
        <taxon>Embryophyta</taxon>
        <taxon>Tracheophyta</taxon>
        <taxon>Spermatophyta</taxon>
        <taxon>Magnoliopsida</taxon>
        <taxon>eudicotyledons</taxon>
        <taxon>Gunneridae</taxon>
        <taxon>Pentapetalae</taxon>
        <taxon>rosids</taxon>
        <taxon>fabids</taxon>
        <taxon>Rosales</taxon>
        <taxon>Cannabaceae</taxon>
        <taxon>Parasponia</taxon>
    </lineage>
</organism>
<feature type="domain" description="AP2/ERF" evidence="8">
    <location>
        <begin position="18"/>
        <end position="75"/>
    </location>
</feature>
<evidence type="ECO:0000256" key="6">
    <source>
        <dbReference type="ARBA" id="ARBA00023242"/>
    </source>
</evidence>
<accession>A0A2P5CYD2</accession>
<reference evidence="10" key="1">
    <citation type="submission" date="2016-06" db="EMBL/GenBank/DDBJ databases">
        <title>Parallel loss of symbiosis genes in relatives of nitrogen-fixing non-legume Parasponia.</title>
        <authorList>
            <person name="Van Velzen R."/>
            <person name="Holmer R."/>
            <person name="Bu F."/>
            <person name="Rutten L."/>
            <person name="Van Zeijl A."/>
            <person name="Liu W."/>
            <person name="Santuari L."/>
            <person name="Cao Q."/>
            <person name="Sharma T."/>
            <person name="Shen D."/>
            <person name="Roswanjaya Y."/>
            <person name="Wardhani T."/>
            <person name="Kalhor M.S."/>
            <person name="Jansen J."/>
            <person name="Van den Hoogen J."/>
            <person name="Gungor B."/>
            <person name="Hartog M."/>
            <person name="Hontelez J."/>
            <person name="Verver J."/>
            <person name="Yang W.-C."/>
            <person name="Schijlen E."/>
            <person name="Repin R."/>
            <person name="Schilthuizen M."/>
            <person name="Schranz E."/>
            <person name="Heidstra R."/>
            <person name="Miyata K."/>
            <person name="Fedorova E."/>
            <person name="Kohlen W."/>
            <person name="Bisseling T."/>
            <person name="Smit S."/>
            <person name="Geurts R."/>
        </authorList>
    </citation>
    <scope>NUCLEOTIDE SEQUENCE [LARGE SCALE GENOMIC DNA]</scope>
    <source>
        <strain evidence="10">cv. WU1-14</strain>
    </source>
</reference>
<dbReference type="PROSITE" id="PS51032">
    <property type="entry name" value="AP2_ERF"/>
    <property type="match status" value="1"/>
</dbReference>
<dbReference type="InterPro" id="IPR001471">
    <property type="entry name" value="AP2/ERF_dom"/>
</dbReference>
<dbReference type="CDD" id="cd00018">
    <property type="entry name" value="AP2"/>
    <property type="match status" value="1"/>
</dbReference>
<dbReference type="OrthoDB" id="1918918at2759"/>
<evidence type="ECO:0000256" key="4">
    <source>
        <dbReference type="ARBA" id="ARBA00023159"/>
    </source>
</evidence>
<keyword evidence="3" id="KW-0238">DNA-binding</keyword>
<dbReference type="AlphaFoldDB" id="A0A2P5CYD2"/>
<feature type="non-terminal residue" evidence="9">
    <location>
        <position position="1"/>
    </location>
</feature>
<dbReference type="InterPro" id="IPR051032">
    <property type="entry name" value="AP2/ERF_TF_ERF_subfamily"/>
</dbReference>
<keyword evidence="4" id="KW-0010">Activator</keyword>
<evidence type="ECO:0000256" key="3">
    <source>
        <dbReference type="ARBA" id="ARBA00023125"/>
    </source>
</evidence>
<keyword evidence="10" id="KW-1185">Reference proteome</keyword>
<comment type="caution">
    <text evidence="9">The sequence shown here is derived from an EMBL/GenBank/DDBJ whole genome shotgun (WGS) entry which is preliminary data.</text>
</comment>
<protein>
    <submittedName>
        <fullName evidence="9">AP2/ERF domain containing protein</fullName>
    </submittedName>
</protein>
<dbReference type="InterPro" id="IPR036955">
    <property type="entry name" value="AP2/ERF_dom_sf"/>
</dbReference>
<keyword evidence="2" id="KW-0805">Transcription regulation</keyword>
<evidence type="ECO:0000313" key="10">
    <source>
        <dbReference type="Proteomes" id="UP000237105"/>
    </source>
</evidence>
<keyword evidence="6" id="KW-0539">Nucleus</keyword>
<dbReference type="Proteomes" id="UP000237105">
    <property type="component" value="Unassembled WGS sequence"/>
</dbReference>
<dbReference type="InterPro" id="IPR016177">
    <property type="entry name" value="DNA-bd_dom_sf"/>
</dbReference>
<dbReference type="Gene3D" id="3.30.730.10">
    <property type="entry name" value="AP2/ERF domain"/>
    <property type="match status" value="1"/>
</dbReference>
<evidence type="ECO:0000256" key="2">
    <source>
        <dbReference type="ARBA" id="ARBA00023015"/>
    </source>
</evidence>
<evidence type="ECO:0000256" key="1">
    <source>
        <dbReference type="ARBA" id="ARBA00004123"/>
    </source>
</evidence>
<name>A0A2P5CYD2_PARAD</name>
<evidence type="ECO:0000313" key="9">
    <source>
        <dbReference type="EMBL" id="PON66027.1"/>
    </source>
</evidence>
<dbReference type="GO" id="GO:0005634">
    <property type="term" value="C:nucleus"/>
    <property type="evidence" value="ECO:0007669"/>
    <property type="project" value="UniProtKB-SubCell"/>
</dbReference>
<dbReference type="SUPFAM" id="SSF54171">
    <property type="entry name" value="DNA-binding domain"/>
    <property type="match status" value="1"/>
</dbReference>
<dbReference type="SMART" id="SM00380">
    <property type="entry name" value="AP2"/>
    <property type="match status" value="1"/>
</dbReference>
<dbReference type="PANTHER" id="PTHR31985:SF312">
    <property type="entry name" value="AP2_ERF DOMAIN-CONTAINING PROTEIN"/>
    <property type="match status" value="1"/>
</dbReference>
<evidence type="ECO:0000256" key="7">
    <source>
        <dbReference type="ARBA" id="ARBA00024343"/>
    </source>
</evidence>
<evidence type="ECO:0000259" key="8">
    <source>
        <dbReference type="PROSITE" id="PS51032"/>
    </source>
</evidence>
<dbReference type="PRINTS" id="PR00367">
    <property type="entry name" value="ETHRSPELEMNT"/>
</dbReference>
<comment type="similarity">
    <text evidence="7">Belongs to the AP2/ERF transcription factor family. ERF subfamily.</text>
</comment>
<sequence>GEADREKGTRKRRRFGGRYKDVRIRKWGHCLAEVRQPKSRNRIWLGSYQTPEEAARAYDAAVFCLRGPSALLNFQANPPEITSAAELSPAEIHEAASRHAHKIPTTEDVGTAPPWRRRRWLRRSYLFGGDSYIIEGSNGGFRCLCMGDDKVLHDHGSLSYTSAHFHSPHVCGHSRGFFFFFFLNMYMYLYKIK</sequence>
<gene>
    <name evidence="9" type="ORF">PanWU01x14_112540</name>
</gene>
<dbReference type="EMBL" id="JXTB01000083">
    <property type="protein sequence ID" value="PON66027.1"/>
    <property type="molecule type" value="Genomic_DNA"/>
</dbReference>
<dbReference type="PANTHER" id="PTHR31985">
    <property type="entry name" value="ETHYLENE-RESPONSIVE TRANSCRIPTION FACTOR ERF042-RELATED"/>
    <property type="match status" value="1"/>
</dbReference>
<evidence type="ECO:0000256" key="5">
    <source>
        <dbReference type="ARBA" id="ARBA00023163"/>
    </source>
</evidence>